<evidence type="ECO:0000256" key="5">
    <source>
        <dbReference type="HAMAP-Rule" id="MF_03190"/>
    </source>
</evidence>
<gene>
    <name evidence="6" type="ORF">SDRG_06596</name>
</gene>
<comment type="subunit">
    <text evidence="5">Component of a multi-subunit COQ enzyme complex.</text>
</comment>
<feature type="binding site" evidence="5">
    <location>
        <position position="75"/>
    </location>
    <ligand>
        <name>S-adenosyl-L-methionine</name>
        <dbReference type="ChEBI" id="CHEBI:59789"/>
    </ligand>
</feature>
<dbReference type="GO" id="GO:0010420">
    <property type="term" value="F:polyprenyldihydroxybenzoate methyltransferase activity"/>
    <property type="evidence" value="ECO:0007669"/>
    <property type="project" value="UniProtKB-UniRule"/>
</dbReference>
<comment type="cofactor">
    <cofactor evidence="5">
        <name>Mg(2+)</name>
        <dbReference type="ChEBI" id="CHEBI:18420"/>
    </cofactor>
</comment>
<keyword evidence="5" id="KW-0460">Magnesium</keyword>
<dbReference type="EC" id="2.1.1.114" evidence="5"/>
<dbReference type="GO" id="GO:0061542">
    <property type="term" value="F:3-demethylubiquinol 3-O-methyltransferase activity"/>
    <property type="evidence" value="ECO:0007669"/>
    <property type="project" value="UniProtKB-UniRule"/>
</dbReference>
<feature type="binding site" evidence="5">
    <location>
        <position position="41"/>
    </location>
    <ligand>
        <name>S-adenosyl-L-methionine</name>
        <dbReference type="ChEBI" id="CHEBI:59789"/>
    </ligand>
</feature>
<keyword evidence="2 5" id="KW-0808">Transferase</keyword>
<comment type="function">
    <text evidence="5">O-methyltransferase required for two non-consecutive steps during ubiquinone biosynthesis. Catalyzes the 2 O-methylation of 3,4-dihydroxy-5-(all-trans-polyprenyl)benzoic acid into 4-hydroxy-3-methoxy-5-(all-trans-polyprenyl)benzoic acid. Also catalyzes the last step of ubiquinone biosynthesis by mediating methylation of 3-demethylubiquinone into ubiquinone. Also able to mediate the methylation of 3-demethylubiquinol into ubiquinol.</text>
</comment>
<dbReference type="InterPro" id="IPR010233">
    <property type="entry name" value="UbiG_MeTrfase"/>
</dbReference>
<dbReference type="OMA" id="LASRWWD"/>
<dbReference type="PANTHER" id="PTHR43464">
    <property type="entry name" value="METHYLTRANSFERASE"/>
    <property type="match status" value="1"/>
</dbReference>
<comment type="subcellular location">
    <subcellularLocation>
        <location evidence="5">Mitochondrion inner membrane</location>
        <topology evidence="5">Peripheral membrane protein</topology>
        <orientation evidence="5">Matrix side</orientation>
    </subcellularLocation>
</comment>
<keyword evidence="1 5" id="KW-0489">Methyltransferase</keyword>
<evidence type="ECO:0000256" key="4">
    <source>
        <dbReference type="ARBA" id="ARBA00022691"/>
    </source>
</evidence>
<dbReference type="SUPFAM" id="SSF53335">
    <property type="entry name" value="S-adenosyl-L-methionine-dependent methyltransferases"/>
    <property type="match status" value="1"/>
</dbReference>
<keyword evidence="3 5" id="KW-0831">Ubiquinone biosynthesis</keyword>
<dbReference type="EMBL" id="JH767149">
    <property type="protein sequence ID" value="EQC35845.1"/>
    <property type="molecule type" value="Genomic_DNA"/>
</dbReference>
<dbReference type="InParanoid" id="T0QPS6"/>
<evidence type="ECO:0000256" key="2">
    <source>
        <dbReference type="ARBA" id="ARBA00022679"/>
    </source>
</evidence>
<sequence>MRRFSTVNKAEVSKFTRAASDWWKPESNTGVGLLHQLNPIRVKYIREQAIAHFKKAPLDAQSAWPLKGRRVLDVGCGGGILSEALARLGADVTGVDPGQANIEAATAHALGDHETACNRYICSTADALVQQKETFEIVCALEVVEHVDDVPAFIQQLTQLVEPNGVLFMSTISRTALSYLTTILAVEHVLRLVPPGTHEWSKYVQTHELTAALEQNGMRVENVSGIVGDPFVTGWRLNERCTDINYILCATKKA</sequence>
<accession>T0QPS6</accession>
<feature type="binding site" evidence="5">
    <location>
        <position position="96"/>
    </location>
    <ligand>
        <name>S-adenosyl-L-methionine</name>
        <dbReference type="ChEBI" id="CHEBI:59789"/>
    </ligand>
</feature>
<keyword evidence="5" id="KW-0472">Membrane</keyword>
<protein>
    <recommendedName>
        <fullName evidence="5">Ubiquinone biosynthesis O-methyltransferase, mitochondrial</fullName>
    </recommendedName>
    <alternativeName>
        <fullName evidence="5">3-demethylubiquinol 3-O-methyltransferase</fullName>
        <ecNumber evidence="5">2.1.1.64</ecNumber>
    </alternativeName>
    <alternativeName>
        <fullName evidence="5">3-demethylubiquinone 3-O-methyltransferase</fullName>
        <ecNumber evidence="5">2.1.1.-</ecNumber>
    </alternativeName>
    <alternativeName>
        <fullName evidence="5">Polyprenyldihydroxybenzoate methyltransferase</fullName>
        <ecNumber evidence="5">2.1.1.114</ecNumber>
    </alternativeName>
</protein>
<keyword evidence="5" id="KW-0479">Metal-binding</keyword>
<feature type="binding site" evidence="5">
    <location>
        <position position="142"/>
    </location>
    <ligand>
        <name>Mg(2+)</name>
        <dbReference type="ChEBI" id="CHEBI:18420"/>
    </ligand>
</feature>
<feature type="binding site" evidence="5">
    <location>
        <position position="146"/>
    </location>
    <ligand>
        <name>Mg(2+)</name>
        <dbReference type="ChEBI" id="CHEBI:18420"/>
    </ligand>
</feature>
<keyword evidence="5" id="KW-0496">Mitochondrion</keyword>
<dbReference type="CDD" id="cd02440">
    <property type="entry name" value="AdoMet_MTases"/>
    <property type="match status" value="1"/>
</dbReference>
<dbReference type="GO" id="GO:0032259">
    <property type="term" value="P:methylation"/>
    <property type="evidence" value="ECO:0007669"/>
    <property type="project" value="UniProtKB-KW"/>
</dbReference>
<keyword evidence="5" id="KW-0999">Mitochondrion inner membrane</keyword>
<evidence type="ECO:0000256" key="1">
    <source>
        <dbReference type="ARBA" id="ARBA00022603"/>
    </source>
</evidence>
<dbReference type="Pfam" id="PF13489">
    <property type="entry name" value="Methyltransf_23"/>
    <property type="match status" value="1"/>
</dbReference>
<dbReference type="GO" id="GO:0046872">
    <property type="term" value="F:metal ion binding"/>
    <property type="evidence" value="ECO:0007669"/>
    <property type="project" value="UniProtKB-KW"/>
</dbReference>
<dbReference type="PANTHER" id="PTHR43464:SF19">
    <property type="entry name" value="UBIQUINONE BIOSYNTHESIS O-METHYLTRANSFERASE, MITOCHONDRIAL"/>
    <property type="match status" value="1"/>
</dbReference>
<comment type="catalytic activity">
    <reaction evidence="5">
        <text>a 3,4-dihydroxy-5-(all-trans-polyprenyl)benzoate + S-adenosyl-L-methionine = a 4-hydroxy-3-methoxy-5-(all-trans-polyprenyl)benzoate + S-adenosyl-L-homocysteine + H(+)</text>
        <dbReference type="Rhea" id="RHEA:44452"/>
        <dbReference type="Rhea" id="RHEA-COMP:10930"/>
        <dbReference type="Rhea" id="RHEA-COMP:10931"/>
        <dbReference type="ChEBI" id="CHEBI:15378"/>
        <dbReference type="ChEBI" id="CHEBI:57856"/>
        <dbReference type="ChEBI" id="CHEBI:59789"/>
        <dbReference type="ChEBI" id="CHEBI:64694"/>
        <dbReference type="ChEBI" id="CHEBI:84443"/>
        <dbReference type="EC" id="2.1.1.114"/>
    </reaction>
</comment>
<name>T0QPS6_SAPDV</name>
<evidence type="ECO:0000313" key="6">
    <source>
        <dbReference type="EMBL" id="EQC35845.1"/>
    </source>
</evidence>
<dbReference type="FunCoup" id="T0QPS6">
    <property type="interactions" value="62"/>
</dbReference>
<evidence type="ECO:0000313" key="7">
    <source>
        <dbReference type="Proteomes" id="UP000030762"/>
    </source>
</evidence>
<dbReference type="RefSeq" id="XP_008610607.1">
    <property type="nucleotide sequence ID" value="XM_008612385.1"/>
</dbReference>
<feature type="binding site" evidence="5">
    <location>
        <position position="141"/>
    </location>
    <ligand>
        <name>S-adenosyl-L-methionine</name>
        <dbReference type="ChEBI" id="CHEBI:59789"/>
    </ligand>
</feature>
<dbReference type="GO" id="GO:0120537">
    <property type="term" value="F:3-demethylubiquinone 3-O-methyltransferase activity"/>
    <property type="evidence" value="ECO:0007669"/>
    <property type="project" value="RHEA"/>
</dbReference>
<dbReference type="HAMAP" id="MF_00472">
    <property type="entry name" value="UbiG"/>
    <property type="match status" value="1"/>
</dbReference>
<dbReference type="Gene3D" id="3.40.50.150">
    <property type="entry name" value="Vaccinia Virus protein VP39"/>
    <property type="match status" value="1"/>
</dbReference>
<dbReference type="eggNOG" id="KOG1270">
    <property type="taxonomic scope" value="Eukaryota"/>
</dbReference>
<reference evidence="6 7" key="1">
    <citation type="submission" date="2012-04" db="EMBL/GenBank/DDBJ databases">
        <title>The Genome Sequence of Saprolegnia declina VS20.</title>
        <authorList>
            <consortium name="The Broad Institute Genome Sequencing Platform"/>
            <person name="Russ C."/>
            <person name="Nusbaum C."/>
            <person name="Tyler B."/>
            <person name="van West P."/>
            <person name="Dieguez-Uribeondo J."/>
            <person name="de Bruijn I."/>
            <person name="Tripathy S."/>
            <person name="Jiang R."/>
            <person name="Young S.K."/>
            <person name="Zeng Q."/>
            <person name="Gargeya S."/>
            <person name="Fitzgerald M."/>
            <person name="Haas B."/>
            <person name="Abouelleil A."/>
            <person name="Alvarado L."/>
            <person name="Arachchi H.M."/>
            <person name="Berlin A."/>
            <person name="Chapman S.B."/>
            <person name="Goldberg J."/>
            <person name="Griggs A."/>
            <person name="Gujja S."/>
            <person name="Hansen M."/>
            <person name="Howarth C."/>
            <person name="Imamovic A."/>
            <person name="Larimer J."/>
            <person name="McCowen C."/>
            <person name="Montmayeur A."/>
            <person name="Murphy C."/>
            <person name="Neiman D."/>
            <person name="Pearson M."/>
            <person name="Priest M."/>
            <person name="Roberts A."/>
            <person name="Saif S."/>
            <person name="Shea T."/>
            <person name="Sisk P."/>
            <person name="Sykes S."/>
            <person name="Wortman J."/>
            <person name="Nusbaum C."/>
            <person name="Birren B."/>
        </authorList>
    </citation>
    <scope>NUCLEOTIDE SEQUENCE [LARGE SCALE GENOMIC DNA]</scope>
    <source>
        <strain evidence="6 7">VS20</strain>
    </source>
</reference>
<dbReference type="AlphaFoldDB" id="T0QPS6"/>
<evidence type="ECO:0000256" key="3">
    <source>
        <dbReference type="ARBA" id="ARBA00022688"/>
    </source>
</evidence>
<proteinExistence type="inferred from homology"/>
<dbReference type="GeneID" id="19947323"/>
<dbReference type="OrthoDB" id="3265906at2759"/>
<dbReference type="EC" id="2.1.1.64" evidence="5"/>
<keyword evidence="4 5" id="KW-0949">S-adenosyl-L-methionine</keyword>
<dbReference type="STRING" id="1156394.T0QPS6"/>
<dbReference type="EC" id="2.1.1.-" evidence="5"/>
<feature type="binding site" evidence="5">
    <location>
        <position position="145"/>
    </location>
    <ligand>
        <name>Mg(2+)</name>
        <dbReference type="ChEBI" id="CHEBI:18420"/>
    </ligand>
</feature>
<dbReference type="NCBIfam" id="TIGR01983">
    <property type="entry name" value="UbiG"/>
    <property type="match status" value="1"/>
</dbReference>
<keyword evidence="7" id="KW-1185">Reference proteome</keyword>
<dbReference type="UniPathway" id="UPA00232"/>
<comment type="catalytic activity">
    <reaction evidence="5">
        <text>a 3-demethylubiquinol + S-adenosyl-L-methionine = a ubiquinol + S-adenosyl-L-homocysteine + H(+)</text>
        <dbReference type="Rhea" id="RHEA:44380"/>
        <dbReference type="Rhea" id="RHEA-COMP:9566"/>
        <dbReference type="Rhea" id="RHEA-COMP:10914"/>
        <dbReference type="ChEBI" id="CHEBI:15378"/>
        <dbReference type="ChEBI" id="CHEBI:17976"/>
        <dbReference type="ChEBI" id="CHEBI:57856"/>
        <dbReference type="ChEBI" id="CHEBI:59789"/>
        <dbReference type="ChEBI" id="CHEBI:84422"/>
        <dbReference type="EC" id="2.1.1.64"/>
    </reaction>
</comment>
<dbReference type="InterPro" id="IPR029063">
    <property type="entry name" value="SAM-dependent_MTases_sf"/>
</dbReference>
<comment type="catalytic activity">
    <reaction evidence="5">
        <text>a 3-demethylubiquinone + S-adenosyl-L-methionine = a ubiquinone + S-adenosyl-L-homocysteine</text>
        <dbReference type="Rhea" id="RHEA:81215"/>
        <dbReference type="Rhea" id="RHEA-COMP:9565"/>
        <dbReference type="Rhea" id="RHEA-COMP:19654"/>
        <dbReference type="ChEBI" id="CHEBI:16389"/>
        <dbReference type="ChEBI" id="CHEBI:57856"/>
        <dbReference type="ChEBI" id="CHEBI:59789"/>
        <dbReference type="ChEBI" id="CHEBI:231825"/>
    </reaction>
</comment>
<dbReference type="VEuPathDB" id="FungiDB:SDRG_06596"/>
<comment type="similarity">
    <text evidence="5">Belongs to the class I-like SAM-binding methyltransferase superfamily. UbiG/COQ3 family.</text>
</comment>
<keyword evidence="6" id="KW-0830">Ubiquinone</keyword>
<dbReference type="Proteomes" id="UP000030762">
    <property type="component" value="Unassembled WGS sequence"/>
</dbReference>
<organism evidence="6 7">
    <name type="scientific">Saprolegnia diclina (strain VS20)</name>
    <dbReference type="NCBI Taxonomy" id="1156394"/>
    <lineage>
        <taxon>Eukaryota</taxon>
        <taxon>Sar</taxon>
        <taxon>Stramenopiles</taxon>
        <taxon>Oomycota</taxon>
        <taxon>Saprolegniomycetes</taxon>
        <taxon>Saprolegniales</taxon>
        <taxon>Saprolegniaceae</taxon>
        <taxon>Saprolegnia</taxon>
    </lineage>
</organism>
<comment type="pathway">
    <text evidence="5">Cofactor biosynthesis; ubiquinone biosynthesis.</text>
</comment>
<dbReference type="GO" id="GO:0031314">
    <property type="term" value="C:extrinsic component of mitochondrial inner membrane"/>
    <property type="evidence" value="ECO:0007669"/>
    <property type="project" value="UniProtKB-UniRule"/>
</dbReference>